<comment type="caution">
    <text evidence="1">The sequence shown here is derived from an EMBL/GenBank/DDBJ whole genome shotgun (WGS) entry which is preliminary data.</text>
</comment>
<gene>
    <name evidence="1" type="ORF">CHR90_03205</name>
</gene>
<dbReference type="Proteomes" id="UP000216361">
    <property type="component" value="Unassembled WGS sequence"/>
</dbReference>
<evidence type="ECO:0008006" key="3">
    <source>
        <dbReference type="Google" id="ProtNLM"/>
    </source>
</evidence>
<dbReference type="RefSeq" id="WP_094407539.1">
    <property type="nucleotide sequence ID" value="NZ_BMJZ01000007.1"/>
</dbReference>
<organism evidence="1 2">
    <name type="scientific">Elstera cyanobacteriorum</name>
    <dbReference type="NCBI Taxonomy" id="2022747"/>
    <lineage>
        <taxon>Bacteria</taxon>
        <taxon>Pseudomonadati</taxon>
        <taxon>Pseudomonadota</taxon>
        <taxon>Alphaproteobacteria</taxon>
        <taxon>Rhodospirillales</taxon>
        <taxon>Rhodospirillaceae</taxon>
        <taxon>Elstera</taxon>
    </lineage>
</organism>
<dbReference type="Gene3D" id="2.40.10.220">
    <property type="entry name" value="predicted glycosyltransferase like domains"/>
    <property type="match status" value="1"/>
</dbReference>
<proteinExistence type="predicted"/>
<name>A0A255XVD0_9PROT</name>
<accession>A0A255XVD0</accession>
<dbReference type="OrthoDB" id="7356068at2"/>
<dbReference type="AlphaFoldDB" id="A0A255XVD0"/>
<evidence type="ECO:0000313" key="2">
    <source>
        <dbReference type="Proteomes" id="UP000216361"/>
    </source>
</evidence>
<reference evidence="1 2" key="1">
    <citation type="submission" date="2017-07" db="EMBL/GenBank/DDBJ databases">
        <title>Elstera cyanobacteriorum sp. nov., a novel bacterium isolated from cyanobacterial aggregates in a eutrophic lake.</title>
        <authorList>
            <person name="Cai H."/>
        </authorList>
    </citation>
    <scope>NUCLEOTIDE SEQUENCE [LARGE SCALE GENOMIC DNA]</scope>
    <source>
        <strain evidence="1 2">TH019</strain>
    </source>
</reference>
<dbReference type="EMBL" id="NOXS01000025">
    <property type="protein sequence ID" value="OYQ20957.1"/>
    <property type="molecule type" value="Genomic_DNA"/>
</dbReference>
<keyword evidence="2" id="KW-1185">Reference proteome</keyword>
<sequence length="211" mass="23479">MAAKGGNAPQPSGAHRDKRYTIPTLSVDLFATVYETLRWSFSHMIMKEYQGPLEVGAVFHGAFTFPNRTTVGLFEGKVARADAGKQLLGVEFTWISKEGFALLEYMHSLRPEDNPDKGDPMRVTITYPTINWSLSGMLLGEYDPPDDVKPDMQIRGIIRTEKSQESGIFTAKVVRANGVRRTLALAFTSLSSELFDMLEAAIKKHPPLPDM</sequence>
<evidence type="ECO:0000313" key="1">
    <source>
        <dbReference type="EMBL" id="OYQ20957.1"/>
    </source>
</evidence>
<protein>
    <recommendedName>
        <fullName evidence="3">PilZ domain-containing protein</fullName>
    </recommendedName>
</protein>